<feature type="transmembrane region" description="Helical" evidence="3">
    <location>
        <begin position="110"/>
        <end position="130"/>
    </location>
</feature>
<reference evidence="4 5" key="1">
    <citation type="journal article" date="2015" name="Nature">
        <title>rRNA introns, odd ribosomes, and small enigmatic genomes across a large radiation of phyla.</title>
        <authorList>
            <person name="Brown C.T."/>
            <person name="Hug L.A."/>
            <person name="Thomas B.C."/>
            <person name="Sharon I."/>
            <person name="Castelle C.J."/>
            <person name="Singh A."/>
            <person name="Wilkins M.J."/>
            <person name="Williams K.H."/>
            <person name="Banfield J.F."/>
        </authorList>
    </citation>
    <scope>NUCLEOTIDE SEQUENCE [LARGE SCALE GENOMIC DNA]</scope>
</reference>
<dbReference type="NCBIfam" id="TIGR00696">
    <property type="entry name" value="wecG_tagA_cpsF"/>
    <property type="match status" value="1"/>
</dbReference>
<gene>
    <name evidence="4" type="ORF">UT23_C0010G0004</name>
</gene>
<keyword evidence="2 4" id="KW-0808">Transferase</keyword>
<evidence type="ECO:0000256" key="3">
    <source>
        <dbReference type="SAM" id="Phobius"/>
    </source>
</evidence>
<evidence type="ECO:0000313" key="5">
    <source>
        <dbReference type="Proteomes" id="UP000034325"/>
    </source>
</evidence>
<dbReference type="PANTHER" id="PTHR34136:SF1">
    <property type="entry name" value="UDP-N-ACETYL-D-MANNOSAMINURONIC ACID TRANSFERASE"/>
    <property type="match status" value="1"/>
</dbReference>
<comment type="caution">
    <text evidence="4">The sequence shown here is derived from an EMBL/GenBank/DDBJ whole genome shotgun (WGS) entry which is preliminary data.</text>
</comment>
<name>A0A0G0M0D4_9BACT</name>
<dbReference type="InterPro" id="IPR004629">
    <property type="entry name" value="WecG_TagA_CpsF"/>
</dbReference>
<keyword evidence="3" id="KW-1133">Transmembrane helix</keyword>
<accession>A0A0G0M0D4</accession>
<dbReference type="PANTHER" id="PTHR34136">
    <property type="match status" value="1"/>
</dbReference>
<keyword evidence="3" id="KW-0472">Membrane</keyword>
<organism evidence="4 5">
    <name type="scientific">Candidatus Woesebacteria bacterium GW2011_GWA1_39_12</name>
    <dbReference type="NCBI Taxonomy" id="1618549"/>
    <lineage>
        <taxon>Bacteria</taxon>
        <taxon>Candidatus Woeseibacteriota</taxon>
    </lineage>
</organism>
<dbReference type="CDD" id="cd06533">
    <property type="entry name" value="Glyco_transf_WecG_TagA"/>
    <property type="match status" value="1"/>
</dbReference>
<evidence type="ECO:0000256" key="2">
    <source>
        <dbReference type="ARBA" id="ARBA00022679"/>
    </source>
</evidence>
<dbReference type="GO" id="GO:0016758">
    <property type="term" value="F:hexosyltransferase activity"/>
    <property type="evidence" value="ECO:0007669"/>
    <property type="project" value="TreeGrafter"/>
</dbReference>
<evidence type="ECO:0000256" key="1">
    <source>
        <dbReference type="ARBA" id="ARBA00022676"/>
    </source>
</evidence>
<keyword evidence="3" id="KW-0812">Transmembrane</keyword>
<proteinExistence type="predicted"/>
<keyword evidence="1" id="KW-0328">Glycosyltransferase</keyword>
<dbReference type="AlphaFoldDB" id="A0A0G0M0D4"/>
<dbReference type="EMBL" id="LBWA01000010">
    <property type="protein sequence ID" value="KKQ97608.1"/>
    <property type="molecule type" value="Genomic_DNA"/>
</dbReference>
<dbReference type="Pfam" id="PF03808">
    <property type="entry name" value="Glyco_tran_WecG"/>
    <property type="match status" value="1"/>
</dbReference>
<dbReference type="Proteomes" id="UP000034325">
    <property type="component" value="Unassembled WGS sequence"/>
</dbReference>
<protein>
    <submittedName>
        <fullName evidence="4">Glycosyl transferase, WecB/TagA/CpsF family</fullName>
    </submittedName>
</protein>
<evidence type="ECO:0000313" key="4">
    <source>
        <dbReference type="EMBL" id="KKQ97608.1"/>
    </source>
</evidence>
<sequence length="309" mass="35611">MYEKDRKTVNILGVRVDSTSTSSVLRYIRTRLAKFEAGQPQKPKFLIVTPNPEQIMRAQHDALFAKILNSADISIPDGIGLIAADKFLSLPTISSKGRSALGWNYYLKPFLYFAQGLGVGFSIIFDRNWLMKDLKVIRGRELFMELIKLANKKRWRVFLLGDRLKSGQKAIEALKKSYKGVKLSAADGPNLDEDANPKEKEDRRLEEEAIRVINKMNPHILFVGFGAPKQEKWLYRHWNKLNFGGAMVLGGTFDYISGKKKFPPKWIEDSNLEWLWRLLTKDQKTKRILNAFPRFAIMVFNAKLRQNPY</sequence>